<evidence type="ECO:0000313" key="3">
    <source>
        <dbReference type="Proteomes" id="UP000728185"/>
    </source>
</evidence>
<feature type="compositionally biased region" description="Acidic residues" evidence="1">
    <location>
        <begin position="93"/>
        <end position="106"/>
    </location>
</feature>
<gene>
    <name evidence="2" type="ORF">FBUS_00164</name>
</gene>
<organism evidence="2 3">
    <name type="scientific">Fasciolopsis buskii</name>
    <dbReference type="NCBI Taxonomy" id="27845"/>
    <lineage>
        <taxon>Eukaryota</taxon>
        <taxon>Metazoa</taxon>
        <taxon>Spiralia</taxon>
        <taxon>Lophotrochozoa</taxon>
        <taxon>Platyhelminthes</taxon>
        <taxon>Trematoda</taxon>
        <taxon>Digenea</taxon>
        <taxon>Plagiorchiida</taxon>
        <taxon>Echinostomata</taxon>
        <taxon>Echinostomatoidea</taxon>
        <taxon>Fasciolidae</taxon>
        <taxon>Fasciolopsis</taxon>
    </lineage>
</organism>
<evidence type="ECO:0000313" key="2">
    <source>
        <dbReference type="EMBL" id="KAA0192837.1"/>
    </source>
</evidence>
<feature type="compositionally biased region" description="Low complexity" evidence="1">
    <location>
        <begin position="107"/>
        <end position="116"/>
    </location>
</feature>
<evidence type="ECO:0000256" key="1">
    <source>
        <dbReference type="SAM" id="MobiDB-lite"/>
    </source>
</evidence>
<accession>A0A8E0VLN6</accession>
<dbReference type="AlphaFoldDB" id="A0A8E0VLN6"/>
<dbReference type="OrthoDB" id="6254381at2759"/>
<protein>
    <submittedName>
        <fullName evidence="2">Uncharacterized protein</fullName>
    </submittedName>
</protein>
<dbReference type="Proteomes" id="UP000728185">
    <property type="component" value="Unassembled WGS sequence"/>
</dbReference>
<comment type="caution">
    <text evidence="2">The sequence shown here is derived from an EMBL/GenBank/DDBJ whole genome shotgun (WGS) entry which is preliminary data.</text>
</comment>
<dbReference type="EMBL" id="LUCM01005430">
    <property type="protein sequence ID" value="KAA0192837.1"/>
    <property type="molecule type" value="Genomic_DNA"/>
</dbReference>
<keyword evidence="3" id="KW-1185">Reference proteome</keyword>
<feature type="region of interest" description="Disordered" evidence="1">
    <location>
        <begin position="83"/>
        <end position="141"/>
    </location>
</feature>
<name>A0A8E0VLN6_9TREM</name>
<reference evidence="2" key="1">
    <citation type="submission" date="2019-05" db="EMBL/GenBank/DDBJ databases">
        <title>Annotation for the trematode Fasciolopsis buski.</title>
        <authorList>
            <person name="Choi Y.-J."/>
        </authorList>
    </citation>
    <scope>NUCLEOTIDE SEQUENCE</scope>
    <source>
        <strain evidence="2">HT</strain>
        <tissue evidence="2">Whole worm</tissue>
    </source>
</reference>
<sequence length="141" mass="15754">MQWTASNKTSLTLKDLRIVEKPKPNISKTKDLLRRVSQLVSEIKSNPPEQFEGEADDGRYIDLNIFVDNSHPPCSSNLVLDEVQVEEDHSNDETSDTESTETDSSTDENSSTESNSPVIKKQRLITELPPTDSSLADRHIG</sequence>
<proteinExistence type="predicted"/>